<reference evidence="1 2" key="1">
    <citation type="journal article" date="2012" name="Genome Biol.">
        <title>Genome and low-iron response of an oceanic diatom adapted to chronic iron limitation.</title>
        <authorList>
            <person name="Lommer M."/>
            <person name="Specht M."/>
            <person name="Roy A.S."/>
            <person name="Kraemer L."/>
            <person name="Andreson R."/>
            <person name="Gutowska M.A."/>
            <person name="Wolf J."/>
            <person name="Bergner S.V."/>
            <person name="Schilhabel M.B."/>
            <person name="Klostermeier U.C."/>
            <person name="Beiko R.G."/>
            <person name="Rosenstiel P."/>
            <person name="Hippler M."/>
            <person name="Laroche J."/>
        </authorList>
    </citation>
    <scope>NUCLEOTIDE SEQUENCE [LARGE SCALE GENOMIC DNA]</scope>
    <source>
        <strain evidence="1 2">CCMP1005</strain>
    </source>
</reference>
<dbReference type="AlphaFoldDB" id="K0SK24"/>
<name>K0SK24_THAOC</name>
<protein>
    <recommendedName>
        <fullName evidence="3">Fungal lipase-like domain-containing protein</fullName>
    </recommendedName>
</protein>
<proteinExistence type="predicted"/>
<dbReference type="EMBL" id="AGNL01016013">
    <property type="protein sequence ID" value="EJK65309.1"/>
    <property type="molecule type" value="Genomic_DNA"/>
</dbReference>
<dbReference type="Proteomes" id="UP000266841">
    <property type="component" value="Unassembled WGS sequence"/>
</dbReference>
<keyword evidence="2" id="KW-1185">Reference proteome</keyword>
<gene>
    <name evidence="1" type="ORF">THAOC_13844</name>
</gene>
<dbReference type="Gene3D" id="3.40.50.1820">
    <property type="entry name" value="alpha/beta hydrolase"/>
    <property type="match status" value="1"/>
</dbReference>
<dbReference type="SUPFAM" id="SSF53474">
    <property type="entry name" value="alpha/beta-Hydrolases"/>
    <property type="match status" value="1"/>
</dbReference>
<evidence type="ECO:0008006" key="3">
    <source>
        <dbReference type="Google" id="ProtNLM"/>
    </source>
</evidence>
<organism evidence="1 2">
    <name type="scientific">Thalassiosira oceanica</name>
    <name type="common">Marine diatom</name>
    <dbReference type="NCBI Taxonomy" id="159749"/>
    <lineage>
        <taxon>Eukaryota</taxon>
        <taxon>Sar</taxon>
        <taxon>Stramenopiles</taxon>
        <taxon>Ochrophyta</taxon>
        <taxon>Bacillariophyta</taxon>
        <taxon>Coscinodiscophyceae</taxon>
        <taxon>Thalassiosirophycidae</taxon>
        <taxon>Thalassiosirales</taxon>
        <taxon>Thalassiosiraceae</taxon>
        <taxon>Thalassiosira</taxon>
    </lineage>
</organism>
<comment type="caution">
    <text evidence="1">The sequence shown here is derived from an EMBL/GenBank/DDBJ whole genome shotgun (WGS) entry which is preliminary data.</text>
</comment>
<evidence type="ECO:0000313" key="1">
    <source>
        <dbReference type="EMBL" id="EJK65309.1"/>
    </source>
</evidence>
<accession>K0SK24</accession>
<dbReference type="OrthoDB" id="48111at2759"/>
<evidence type="ECO:0000313" key="2">
    <source>
        <dbReference type="Proteomes" id="UP000266841"/>
    </source>
</evidence>
<dbReference type="InterPro" id="IPR029058">
    <property type="entry name" value="AB_hydrolase_fold"/>
</dbReference>
<sequence>MFTSAEDLSTDVITPDERAATRPPILMLDDFEYPGSGGLQYPTCTLSQPGFTFPTSGETESRGTYFLDYAFLSAMAYESSAITNYTLDTWFGPNVMKDEVDFVGKWREDSGTFLSPVQFKLFSLTNHPGFAVVSIRGSETMWDWIQNLQLWSAAGLSQMVKWIIPYGWIFNPILPDFIQAVNLIESKKISEVSYYKVTTRFVNEVTAGYSNEYGGGNFENLKVTGASLGGGLAIITGAQTSAYTVAISGPGATLSRRVYDPPITTDALNTQCLAPKNDLFGCHSMWRSVCELNYKCGSNGRPVFCRCVESFGYPEPTALGNRTFAQACQDASTAWFEMFPQK</sequence>
<dbReference type="eggNOG" id="ENOG502RDF8">
    <property type="taxonomic scope" value="Eukaryota"/>
</dbReference>